<dbReference type="InterPro" id="IPR004358">
    <property type="entry name" value="Sig_transdc_His_kin-like_C"/>
</dbReference>
<evidence type="ECO:0000313" key="10">
    <source>
        <dbReference type="EMBL" id="MDU0112928.1"/>
    </source>
</evidence>
<evidence type="ECO:0000256" key="1">
    <source>
        <dbReference type="ARBA" id="ARBA00000085"/>
    </source>
</evidence>
<feature type="domain" description="Histidine kinase" evidence="7">
    <location>
        <begin position="348"/>
        <end position="566"/>
    </location>
</feature>
<proteinExistence type="predicted"/>
<dbReference type="Pfam" id="PF02518">
    <property type="entry name" value="HATPase_c"/>
    <property type="match status" value="1"/>
</dbReference>
<dbReference type="SUPFAM" id="SSF55785">
    <property type="entry name" value="PYP-like sensor domain (PAS domain)"/>
    <property type="match status" value="1"/>
</dbReference>
<keyword evidence="3 5" id="KW-0597">Phosphoprotein</keyword>
<dbReference type="PROSITE" id="PS50113">
    <property type="entry name" value="PAC"/>
    <property type="match status" value="1"/>
</dbReference>
<dbReference type="CDD" id="cd00082">
    <property type="entry name" value="HisKA"/>
    <property type="match status" value="1"/>
</dbReference>
<feature type="transmembrane region" description="Helical" evidence="6">
    <location>
        <begin position="71"/>
        <end position="90"/>
    </location>
</feature>
<dbReference type="InterPro" id="IPR001789">
    <property type="entry name" value="Sig_transdc_resp-reg_receiver"/>
</dbReference>
<comment type="catalytic activity">
    <reaction evidence="1">
        <text>ATP + protein L-histidine = ADP + protein N-phospho-L-histidine.</text>
        <dbReference type="EC" id="2.7.13.3"/>
    </reaction>
</comment>
<dbReference type="SMART" id="SM00387">
    <property type="entry name" value="HATPase_c"/>
    <property type="match status" value="1"/>
</dbReference>
<feature type="domain" description="PAC" evidence="9">
    <location>
        <begin position="278"/>
        <end position="330"/>
    </location>
</feature>
<keyword evidence="4" id="KW-0902">Two-component regulatory system</keyword>
<dbReference type="PANTHER" id="PTHR45339:SF1">
    <property type="entry name" value="HYBRID SIGNAL TRANSDUCTION HISTIDINE KINASE J"/>
    <property type="match status" value="1"/>
</dbReference>
<dbReference type="EC" id="2.7.13.3" evidence="2"/>
<dbReference type="Gene3D" id="3.40.50.2300">
    <property type="match status" value="1"/>
</dbReference>
<dbReference type="GO" id="GO:0005524">
    <property type="term" value="F:ATP binding"/>
    <property type="evidence" value="ECO:0007669"/>
    <property type="project" value="UniProtKB-KW"/>
</dbReference>
<dbReference type="InterPro" id="IPR011006">
    <property type="entry name" value="CheY-like_superfamily"/>
</dbReference>
<dbReference type="PROSITE" id="PS50110">
    <property type="entry name" value="RESPONSE_REGULATORY"/>
    <property type="match status" value="1"/>
</dbReference>
<keyword evidence="10" id="KW-0547">Nucleotide-binding</keyword>
<keyword evidence="6" id="KW-0472">Membrane</keyword>
<dbReference type="SMART" id="SM00388">
    <property type="entry name" value="HisKA"/>
    <property type="match status" value="1"/>
</dbReference>
<feature type="transmembrane region" description="Helical" evidence="6">
    <location>
        <begin position="21"/>
        <end position="40"/>
    </location>
</feature>
<dbReference type="SUPFAM" id="SSF52172">
    <property type="entry name" value="CheY-like"/>
    <property type="match status" value="1"/>
</dbReference>
<dbReference type="PROSITE" id="PS50109">
    <property type="entry name" value="HIS_KIN"/>
    <property type="match status" value="1"/>
</dbReference>
<accession>A0ABU3R0W2</accession>
<protein>
    <recommendedName>
        <fullName evidence="2">histidine kinase</fullName>
        <ecNumber evidence="2">2.7.13.3</ecNumber>
    </recommendedName>
</protein>
<dbReference type="InterPro" id="IPR035965">
    <property type="entry name" value="PAS-like_dom_sf"/>
</dbReference>
<evidence type="ECO:0000256" key="4">
    <source>
        <dbReference type="ARBA" id="ARBA00023012"/>
    </source>
</evidence>
<dbReference type="PANTHER" id="PTHR45339">
    <property type="entry name" value="HYBRID SIGNAL TRANSDUCTION HISTIDINE KINASE J"/>
    <property type="match status" value="1"/>
</dbReference>
<dbReference type="Pfam" id="PF00512">
    <property type="entry name" value="HisKA"/>
    <property type="match status" value="1"/>
</dbReference>
<feature type="transmembrane region" description="Helical" evidence="6">
    <location>
        <begin position="118"/>
        <end position="137"/>
    </location>
</feature>
<organism evidence="10 11">
    <name type="scientific">Psychrosphaera aquimarina</name>
    <dbReference type="NCBI Taxonomy" id="2044854"/>
    <lineage>
        <taxon>Bacteria</taxon>
        <taxon>Pseudomonadati</taxon>
        <taxon>Pseudomonadota</taxon>
        <taxon>Gammaproteobacteria</taxon>
        <taxon>Alteromonadales</taxon>
        <taxon>Pseudoalteromonadaceae</taxon>
        <taxon>Psychrosphaera</taxon>
    </lineage>
</organism>
<dbReference type="Gene3D" id="3.30.450.20">
    <property type="entry name" value="PAS domain"/>
    <property type="match status" value="1"/>
</dbReference>
<evidence type="ECO:0000259" key="9">
    <source>
        <dbReference type="PROSITE" id="PS50113"/>
    </source>
</evidence>
<dbReference type="InterPro" id="IPR005467">
    <property type="entry name" value="His_kinase_dom"/>
</dbReference>
<dbReference type="Pfam" id="PF00072">
    <property type="entry name" value="Response_reg"/>
    <property type="match status" value="1"/>
</dbReference>
<reference evidence="10 11" key="1">
    <citation type="submission" date="2023-10" db="EMBL/GenBank/DDBJ databases">
        <title>Psychrosphaera aquimaarina strain SW33 isolated from seawater.</title>
        <authorList>
            <person name="Bayburt H."/>
            <person name="Kim J.M."/>
            <person name="Choi B.J."/>
            <person name="Jeon C.O."/>
        </authorList>
    </citation>
    <scope>NUCLEOTIDE SEQUENCE [LARGE SCALE GENOMIC DNA]</scope>
    <source>
        <strain evidence="10 11">KCTC 52743</strain>
    </source>
</reference>
<evidence type="ECO:0000256" key="2">
    <source>
        <dbReference type="ARBA" id="ARBA00012438"/>
    </source>
</evidence>
<dbReference type="InterPro" id="IPR000700">
    <property type="entry name" value="PAS-assoc_C"/>
</dbReference>
<dbReference type="EMBL" id="JAWCUA010000007">
    <property type="protein sequence ID" value="MDU0112928.1"/>
    <property type="molecule type" value="Genomic_DNA"/>
</dbReference>
<dbReference type="Gene3D" id="3.30.565.10">
    <property type="entry name" value="Histidine kinase-like ATPase, C-terminal domain"/>
    <property type="match status" value="1"/>
</dbReference>
<dbReference type="InterPro" id="IPR003661">
    <property type="entry name" value="HisK_dim/P_dom"/>
</dbReference>
<dbReference type="Gene3D" id="1.10.287.130">
    <property type="match status" value="1"/>
</dbReference>
<gene>
    <name evidence="10" type="ORF">RT723_07955</name>
</gene>
<sequence length="706" mass="79082">MDLKFNQSSIMSLRQRLIDTILAAVTFLAIFQIVVLLIRAEHFDDDALFFRLGVQIIWPLAYVFRKYIHYYLKAWLLLGAGYIAGITSLISFGLEASALLVLFSTIIGTVYLINMRAAIGMLIISTIPVIYFSYLASINQLPFSPTIYEMNQTSIGWITKMVLFVYAIVLILYTTHHFFKLLIQANEKLELQNKEKTEEVYASSTLLSAVIDAIPFRVFWKDINLNFQGANKLFAQDAGKTSGAELIGESDFDQNWIEFAEDFRADDREVIDSGKPKLNIEEMQILPNGEKIYLLTNKVPIILADGKTVGLLGAYDDITSRKLLELDLQDAKDKANLASSAKSEFLANMSHEIRTPLNGINGLINLCLDSELTILQKEYLVKAKYSVNSLSTIINDILDISKIEANQLALEKIPFSPTEVLNSLLAVVEPSAKYKEIQLIIENEVDEHLIVTGDPTRSLQVFMNLVSNAIKFTLIGSVTINMKWRKDSELLEFNVIDTGVGISEQAQLTLFDSFTQADTSVTRRFGGTGLGLTIVKRLLELMNGSIQVKSEPNRGSQFSVSIPALPSKDNTLEEEEVDQEDLFGISILLVEDNMINRLIAEKGLISDMANVMTANDGLEALALLEHNEFDVILMDIQMPNMDGKEALLHIRESEKLKKLPVIALTANVLSHEVEEYYQLGFNAHVAKPFEQKKLRKQILSVLASQS</sequence>
<feature type="transmembrane region" description="Helical" evidence="6">
    <location>
        <begin position="157"/>
        <end position="179"/>
    </location>
</feature>
<evidence type="ECO:0000256" key="3">
    <source>
        <dbReference type="ARBA" id="ARBA00022553"/>
    </source>
</evidence>
<dbReference type="Pfam" id="PF08448">
    <property type="entry name" value="PAS_4"/>
    <property type="match status" value="1"/>
</dbReference>
<keyword evidence="6" id="KW-0812">Transmembrane</keyword>
<dbReference type="CDD" id="cd17546">
    <property type="entry name" value="REC_hyHK_CKI1_RcsC-like"/>
    <property type="match status" value="1"/>
</dbReference>
<dbReference type="RefSeq" id="WP_315946584.1">
    <property type="nucleotide sequence ID" value="NZ_JAWCUA010000007.1"/>
</dbReference>
<keyword evidence="11" id="KW-1185">Reference proteome</keyword>
<dbReference type="InterPro" id="IPR036890">
    <property type="entry name" value="HATPase_C_sf"/>
</dbReference>
<dbReference type="InterPro" id="IPR036097">
    <property type="entry name" value="HisK_dim/P_sf"/>
</dbReference>
<dbReference type="SUPFAM" id="SSF47384">
    <property type="entry name" value="Homodimeric domain of signal transducing histidine kinase"/>
    <property type="match status" value="1"/>
</dbReference>
<name>A0ABU3R0W2_9GAMM</name>
<evidence type="ECO:0000313" key="11">
    <source>
        <dbReference type="Proteomes" id="UP001257914"/>
    </source>
</evidence>
<feature type="transmembrane region" description="Helical" evidence="6">
    <location>
        <begin position="46"/>
        <end position="64"/>
    </location>
</feature>
<evidence type="ECO:0000256" key="5">
    <source>
        <dbReference type="PROSITE-ProRule" id="PRU00169"/>
    </source>
</evidence>
<dbReference type="Proteomes" id="UP001257914">
    <property type="component" value="Unassembled WGS sequence"/>
</dbReference>
<dbReference type="InterPro" id="IPR013656">
    <property type="entry name" value="PAS_4"/>
</dbReference>
<evidence type="ECO:0000256" key="6">
    <source>
        <dbReference type="SAM" id="Phobius"/>
    </source>
</evidence>
<dbReference type="SUPFAM" id="SSF55874">
    <property type="entry name" value="ATPase domain of HSP90 chaperone/DNA topoisomerase II/histidine kinase"/>
    <property type="match status" value="1"/>
</dbReference>
<keyword evidence="6" id="KW-1133">Transmembrane helix</keyword>
<comment type="caution">
    <text evidence="10">The sequence shown here is derived from an EMBL/GenBank/DDBJ whole genome shotgun (WGS) entry which is preliminary data.</text>
</comment>
<dbReference type="PRINTS" id="PR00344">
    <property type="entry name" value="BCTRLSENSOR"/>
</dbReference>
<dbReference type="InterPro" id="IPR003594">
    <property type="entry name" value="HATPase_dom"/>
</dbReference>
<dbReference type="SMART" id="SM00448">
    <property type="entry name" value="REC"/>
    <property type="match status" value="1"/>
</dbReference>
<evidence type="ECO:0000259" key="7">
    <source>
        <dbReference type="PROSITE" id="PS50109"/>
    </source>
</evidence>
<feature type="modified residue" description="4-aspartylphosphate" evidence="5">
    <location>
        <position position="635"/>
    </location>
</feature>
<dbReference type="CDD" id="cd16922">
    <property type="entry name" value="HATPase_EvgS-ArcB-TorS-like"/>
    <property type="match status" value="1"/>
</dbReference>
<feature type="domain" description="Response regulatory" evidence="8">
    <location>
        <begin position="586"/>
        <end position="702"/>
    </location>
</feature>
<keyword evidence="10" id="KW-0067">ATP-binding</keyword>
<evidence type="ECO:0000259" key="8">
    <source>
        <dbReference type="PROSITE" id="PS50110"/>
    </source>
</evidence>